<dbReference type="InterPro" id="IPR036691">
    <property type="entry name" value="Endo/exonu/phosph_ase_sf"/>
</dbReference>
<accession>A0ABR2R0A0</accession>
<name>A0ABR2R0A0_9ROSI</name>
<dbReference type="Pfam" id="PF00076">
    <property type="entry name" value="RRM_1"/>
    <property type="match status" value="1"/>
</dbReference>
<keyword evidence="4" id="KW-1185">Reference proteome</keyword>
<organism evidence="3 4">
    <name type="scientific">Hibiscus sabdariffa</name>
    <name type="common">roselle</name>
    <dbReference type="NCBI Taxonomy" id="183260"/>
    <lineage>
        <taxon>Eukaryota</taxon>
        <taxon>Viridiplantae</taxon>
        <taxon>Streptophyta</taxon>
        <taxon>Embryophyta</taxon>
        <taxon>Tracheophyta</taxon>
        <taxon>Spermatophyta</taxon>
        <taxon>Magnoliopsida</taxon>
        <taxon>eudicotyledons</taxon>
        <taxon>Gunneridae</taxon>
        <taxon>Pentapetalae</taxon>
        <taxon>rosids</taxon>
        <taxon>malvids</taxon>
        <taxon>Malvales</taxon>
        <taxon>Malvaceae</taxon>
        <taxon>Malvoideae</taxon>
        <taxon>Hibiscus</taxon>
    </lineage>
</organism>
<dbReference type="Gene3D" id="3.60.10.10">
    <property type="entry name" value="Endonuclease/exonuclease/phosphatase"/>
    <property type="match status" value="1"/>
</dbReference>
<dbReference type="InterPro" id="IPR012677">
    <property type="entry name" value="Nucleotide-bd_a/b_plait_sf"/>
</dbReference>
<gene>
    <name evidence="3" type="ORF">V6N11_035360</name>
</gene>
<comment type="caution">
    <text evidence="3">The sequence shown here is derived from an EMBL/GenBank/DDBJ whole genome shotgun (WGS) entry which is preliminary data.</text>
</comment>
<dbReference type="InterPro" id="IPR035979">
    <property type="entry name" value="RBD_domain_sf"/>
</dbReference>
<dbReference type="CDD" id="cd00590">
    <property type="entry name" value="RRM_SF"/>
    <property type="match status" value="1"/>
</dbReference>
<reference evidence="3 4" key="1">
    <citation type="journal article" date="2024" name="G3 (Bethesda)">
        <title>Genome assembly of Hibiscus sabdariffa L. provides insights into metabolisms of medicinal natural products.</title>
        <authorList>
            <person name="Kim T."/>
        </authorList>
    </citation>
    <scope>NUCLEOTIDE SEQUENCE [LARGE SCALE GENOMIC DNA]</scope>
    <source>
        <strain evidence="3">TK-2024</strain>
        <tissue evidence="3">Old leaves</tissue>
    </source>
</reference>
<dbReference type="Gene3D" id="3.30.70.330">
    <property type="match status" value="1"/>
</dbReference>
<protein>
    <recommendedName>
        <fullName evidence="2">RRM domain-containing protein</fullName>
    </recommendedName>
</protein>
<dbReference type="EMBL" id="JBBPBN010000029">
    <property type="protein sequence ID" value="KAK9006318.1"/>
    <property type="molecule type" value="Genomic_DNA"/>
</dbReference>
<dbReference type="PROSITE" id="PS50102">
    <property type="entry name" value="RRM"/>
    <property type="match status" value="1"/>
</dbReference>
<sequence length="669" mass="75709">MKKATGTGYFQWRKPEGEDVTIFVDKVSKRIHKVTVWEAFSVYGEIKDVYIAYWNRKRRLQKFTFVFIRFASRSDMLKAIKEGKGRKMDGFYILVNEARYKKQATLEGRIINKADHSQKKVGLFATSKTNGRSYKEVVQEYQEEISKIIKNFSKHAGRGKTLKGKNQKKTLLLRRCGKIKAMYNPELAQQSIVADGFQCKVSQWHGSLVTVQFDLDEEINEDETVRKERLDRAKVLAFIRKKSDIPLETTVGVEGRQYKIRIKIEEFEEEAVWIDGSMGNCQNRGCLDGEGSHSHWDTSSNWGDKWNSDEIPDVEEVNDSEKAGDEGTTKEVHGLSDIARMYNSRDNLVATCEAGQNSPMNCVACHNLQEDDLLDVPIGNATTTESEESSFCIMNYNGLVISGKGIRNMSRSNNGSLADKITRETSLPSSSSPALRVQMKDKVSGQRISRLEKCRAVRRRVQKEKANVLFIQETKAENINRAKLKSIWGTDSGEIVTSPAVRSSGGLACIWDSSFFTKRWCFLHQAFTIIVGKFQGFEEECGLVNLYALNDPAERRATFMMLEERHFAQVYNSRNSGAIKDLEGKFKAISANTQDWLERKFETEEAKWPQTALLITEFVINPSRWCPVGRLKEVGPVDKWLAPEADTLKFNTDGALQGSFGLAGIGAVT</sequence>
<keyword evidence="1" id="KW-0694">RNA-binding</keyword>
<dbReference type="Proteomes" id="UP001396334">
    <property type="component" value="Unassembled WGS sequence"/>
</dbReference>
<feature type="domain" description="RRM" evidence="2">
    <location>
        <begin position="20"/>
        <end position="100"/>
    </location>
</feature>
<dbReference type="InterPro" id="IPR000504">
    <property type="entry name" value="RRM_dom"/>
</dbReference>
<evidence type="ECO:0000313" key="4">
    <source>
        <dbReference type="Proteomes" id="UP001396334"/>
    </source>
</evidence>
<proteinExistence type="predicted"/>
<evidence type="ECO:0000313" key="3">
    <source>
        <dbReference type="EMBL" id="KAK9006318.1"/>
    </source>
</evidence>
<evidence type="ECO:0000259" key="2">
    <source>
        <dbReference type="PROSITE" id="PS50102"/>
    </source>
</evidence>
<evidence type="ECO:0000256" key="1">
    <source>
        <dbReference type="PROSITE-ProRule" id="PRU00176"/>
    </source>
</evidence>
<dbReference type="SMART" id="SM00360">
    <property type="entry name" value="RRM"/>
    <property type="match status" value="1"/>
</dbReference>
<dbReference type="SUPFAM" id="SSF54928">
    <property type="entry name" value="RNA-binding domain, RBD"/>
    <property type="match status" value="1"/>
</dbReference>